<feature type="domain" description="Methyltransferase small" evidence="7">
    <location>
        <begin position="42"/>
        <end position="127"/>
    </location>
</feature>
<evidence type="ECO:0000256" key="6">
    <source>
        <dbReference type="HAMAP-Rule" id="MF_01872"/>
    </source>
</evidence>
<dbReference type="Proteomes" id="UP000315540">
    <property type="component" value="Unassembled WGS sequence"/>
</dbReference>
<evidence type="ECO:0000256" key="5">
    <source>
        <dbReference type="ARBA" id="ARBA00022694"/>
    </source>
</evidence>
<comment type="function">
    <text evidence="6">Specifically methylates the adenine in position 37 of tRNA(1)(Val) (anticodon cmo5UAC).</text>
</comment>
<organism evidence="8 9">
    <name type="scientific">Aquimarina algicola</name>
    <dbReference type="NCBI Taxonomy" id="2589995"/>
    <lineage>
        <taxon>Bacteria</taxon>
        <taxon>Pseudomonadati</taxon>
        <taxon>Bacteroidota</taxon>
        <taxon>Flavobacteriia</taxon>
        <taxon>Flavobacteriales</taxon>
        <taxon>Flavobacteriaceae</taxon>
        <taxon>Aquimarina</taxon>
    </lineage>
</organism>
<evidence type="ECO:0000259" key="7">
    <source>
        <dbReference type="Pfam" id="PF05175"/>
    </source>
</evidence>
<dbReference type="PANTHER" id="PTHR47739:SF1">
    <property type="entry name" value="TRNA1(VAL) (ADENINE(37)-N6)-METHYLTRANSFERASE"/>
    <property type="match status" value="1"/>
</dbReference>
<evidence type="ECO:0000256" key="1">
    <source>
        <dbReference type="ARBA" id="ARBA00022490"/>
    </source>
</evidence>
<evidence type="ECO:0000256" key="2">
    <source>
        <dbReference type="ARBA" id="ARBA00022603"/>
    </source>
</evidence>
<dbReference type="InterPro" id="IPR050210">
    <property type="entry name" value="tRNA_Adenine-N(6)_MTase"/>
</dbReference>
<dbReference type="GO" id="GO:0008033">
    <property type="term" value="P:tRNA processing"/>
    <property type="evidence" value="ECO:0007669"/>
    <property type="project" value="UniProtKB-UniRule"/>
</dbReference>
<dbReference type="OrthoDB" id="5383291at2"/>
<evidence type="ECO:0000313" key="8">
    <source>
        <dbReference type="EMBL" id="TPN87285.1"/>
    </source>
</evidence>
<dbReference type="GO" id="GO:0016430">
    <property type="term" value="F:tRNA (adenine-N6)-methyltransferase activity"/>
    <property type="evidence" value="ECO:0007669"/>
    <property type="project" value="UniProtKB-UniRule"/>
</dbReference>
<dbReference type="Pfam" id="PF05175">
    <property type="entry name" value="MTS"/>
    <property type="match status" value="1"/>
</dbReference>
<keyword evidence="4 6" id="KW-0949">S-adenosyl-L-methionine</keyword>
<dbReference type="GO" id="GO:0003676">
    <property type="term" value="F:nucleic acid binding"/>
    <property type="evidence" value="ECO:0007669"/>
    <property type="project" value="InterPro"/>
</dbReference>
<comment type="subcellular location">
    <subcellularLocation>
        <location evidence="6">Cytoplasm</location>
    </subcellularLocation>
</comment>
<keyword evidence="2 6" id="KW-0489">Methyltransferase</keyword>
<keyword evidence="1 6" id="KW-0963">Cytoplasm</keyword>
<dbReference type="GO" id="GO:0005737">
    <property type="term" value="C:cytoplasm"/>
    <property type="evidence" value="ECO:0007669"/>
    <property type="project" value="UniProtKB-SubCell"/>
</dbReference>
<keyword evidence="3 6" id="KW-0808">Transferase</keyword>
<evidence type="ECO:0000256" key="3">
    <source>
        <dbReference type="ARBA" id="ARBA00022679"/>
    </source>
</evidence>
<comment type="similarity">
    <text evidence="6">Belongs to the methyltransferase superfamily. tRNA (adenine-N(6)-)-methyltransferase family.</text>
</comment>
<dbReference type="GO" id="GO:0032259">
    <property type="term" value="P:methylation"/>
    <property type="evidence" value="ECO:0007669"/>
    <property type="project" value="UniProtKB-KW"/>
</dbReference>
<proteinExistence type="inferred from homology"/>
<protein>
    <recommendedName>
        <fullName evidence="6">tRNA1(Val) (adenine(37)-N6)-methyltransferase</fullName>
        <ecNumber evidence="6">2.1.1.223</ecNumber>
    </recommendedName>
    <alternativeName>
        <fullName evidence="6">tRNA m6A37 methyltransferase</fullName>
    </alternativeName>
</protein>
<dbReference type="InterPro" id="IPR029063">
    <property type="entry name" value="SAM-dependent_MTases_sf"/>
</dbReference>
<dbReference type="Gene3D" id="3.40.50.150">
    <property type="entry name" value="Vaccinia Virus protein VP39"/>
    <property type="match status" value="1"/>
</dbReference>
<dbReference type="EMBL" id="VFWZ01000002">
    <property type="protein sequence ID" value="TPN87285.1"/>
    <property type="molecule type" value="Genomic_DNA"/>
</dbReference>
<dbReference type="InterPro" id="IPR007848">
    <property type="entry name" value="Small_mtfrase_dom"/>
</dbReference>
<dbReference type="CDD" id="cd02440">
    <property type="entry name" value="AdoMet_MTases"/>
    <property type="match status" value="1"/>
</dbReference>
<name>A0A504JFR5_9FLAO</name>
<reference evidence="8 9" key="1">
    <citation type="submission" date="2019-06" db="EMBL/GenBank/DDBJ databases">
        <authorList>
            <person name="Meng X."/>
        </authorList>
    </citation>
    <scope>NUCLEOTIDE SEQUENCE [LARGE SCALE GENOMIC DNA]</scope>
    <source>
        <strain evidence="8 9">M625</strain>
    </source>
</reference>
<comment type="catalytic activity">
    <reaction evidence="6">
        <text>adenosine(37) in tRNA1(Val) + S-adenosyl-L-methionine = N(6)-methyladenosine(37) in tRNA1(Val) + S-adenosyl-L-homocysteine + H(+)</text>
        <dbReference type="Rhea" id="RHEA:43160"/>
        <dbReference type="Rhea" id="RHEA-COMP:10369"/>
        <dbReference type="Rhea" id="RHEA-COMP:10370"/>
        <dbReference type="ChEBI" id="CHEBI:15378"/>
        <dbReference type="ChEBI" id="CHEBI:57856"/>
        <dbReference type="ChEBI" id="CHEBI:59789"/>
        <dbReference type="ChEBI" id="CHEBI:74411"/>
        <dbReference type="ChEBI" id="CHEBI:74449"/>
        <dbReference type="EC" id="2.1.1.223"/>
    </reaction>
</comment>
<accession>A0A504JFR5</accession>
<evidence type="ECO:0000256" key="4">
    <source>
        <dbReference type="ARBA" id="ARBA00022691"/>
    </source>
</evidence>
<keyword evidence="9" id="KW-1185">Reference proteome</keyword>
<dbReference type="SUPFAM" id="SSF53335">
    <property type="entry name" value="S-adenosyl-L-methionine-dependent methyltransferases"/>
    <property type="match status" value="1"/>
</dbReference>
<dbReference type="RefSeq" id="WP_140591885.1">
    <property type="nucleotide sequence ID" value="NZ_VFWZ01000002.1"/>
</dbReference>
<dbReference type="AlphaFoldDB" id="A0A504JFR5"/>
<keyword evidence="5 6" id="KW-0819">tRNA processing</keyword>
<dbReference type="HAMAP" id="MF_01872">
    <property type="entry name" value="tRNA_methyltr_YfiC"/>
    <property type="match status" value="1"/>
</dbReference>
<comment type="caution">
    <text evidence="8">The sequence shown here is derived from an EMBL/GenBank/DDBJ whole genome shotgun (WGS) entry which is preliminary data.</text>
</comment>
<dbReference type="PANTHER" id="PTHR47739">
    <property type="entry name" value="TRNA1(VAL) (ADENINE(37)-N6)-METHYLTRANSFERASE"/>
    <property type="match status" value="1"/>
</dbReference>
<gene>
    <name evidence="8" type="ORF">FHK87_06775</name>
</gene>
<dbReference type="InterPro" id="IPR002052">
    <property type="entry name" value="DNA_methylase_N6_adenine_CS"/>
</dbReference>
<dbReference type="InterPro" id="IPR022882">
    <property type="entry name" value="tRNA_adenine-N6_MeTrfase"/>
</dbReference>
<sequence>MNTKTPPFVFKQFTVKQDRCAMKIGTDGVLLGAWVPLDESITSILDVGTGTGVIALMAAQRSSAAVIDALEIDADAYEQAVENFESSDWGDRLFCYHASFQEFFEEIDDQYDMLISNPPFYKEDYKTKDNKRDLARFEDALPFTHLFYGASILLSDQGQFAIIAPYTEEKNIITIAAKVSLYPKKITRVKGTPSSDIKRSLFLFSKDEQECSVDELIIENSRHDYTEEYIELTKSYYLKM</sequence>
<dbReference type="PROSITE" id="PS00092">
    <property type="entry name" value="N6_MTASE"/>
    <property type="match status" value="1"/>
</dbReference>
<dbReference type="EC" id="2.1.1.223" evidence="6"/>
<evidence type="ECO:0000313" key="9">
    <source>
        <dbReference type="Proteomes" id="UP000315540"/>
    </source>
</evidence>